<dbReference type="GO" id="GO:0050135">
    <property type="term" value="F:NADP+ nucleosidase activity"/>
    <property type="evidence" value="ECO:0007669"/>
    <property type="project" value="InterPro"/>
</dbReference>
<comment type="caution">
    <text evidence="2">The sequence shown here is derived from an EMBL/GenBank/DDBJ whole genome shotgun (WGS) entry which is preliminary data.</text>
</comment>
<sequence length="98" mass="10706">MEEMRSCGAAIILVENERILVDAEGNQHVVLNDNVLIEIGAAMALFGERFILVVKDGVKLPSNLQGLLELRYKGDTLDVNDTVALLDAISDMKGRNLP</sequence>
<protein>
    <submittedName>
        <fullName evidence="2">Nucleotide-binding protein</fullName>
    </submittedName>
</protein>
<reference evidence="2 3" key="1">
    <citation type="submission" date="2020-08" db="EMBL/GenBank/DDBJ databases">
        <title>Genomic Encyclopedia of Type Strains, Phase IV (KMG-V): Genome sequencing to study the core and pangenomes of soil and plant-associated prokaryotes.</title>
        <authorList>
            <person name="Whitman W."/>
        </authorList>
    </citation>
    <scope>NUCLEOTIDE SEQUENCE [LARGE SCALE GENOMIC DNA]</scope>
    <source>
        <strain evidence="2 3">M8US30</strain>
    </source>
</reference>
<dbReference type="EMBL" id="JACHDZ010000001">
    <property type="protein sequence ID" value="MBB5342534.1"/>
    <property type="molecule type" value="Genomic_DNA"/>
</dbReference>
<evidence type="ECO:0000313" key="2">
    <source>
        <dbReference type="EMBL" id="MBB5342534.1"/>
    </source>
</evidence>
<organism evidence="2 3">
    <name type="scientific">Tunturiibacter lichenicola</name>
    <dbReference type="NCBI Taxonomy" id="2051959"/>
    <lineage>
        <taxon>Bacteria</taxon>
        <taxon>Pseudomonadati</taxon>
        <taxon>Acidobacteriota</taxon>
        <taxon>Terriglobia</taxon>
        <taxon>Terriglobales</taxon>
        <taxon>Acidobacteriaceae</taxon>
        <taxon>Tunturiibacter</taxon>
    </lineage>
</organism>
<gene>
    <name evidence="2" type="ORF">HDF10_000484</name>
</gene>
<feature type="domain" description="CD-NTase-associated protein 12/Pycsar effector protein TIR" evidence="1">
    <location>
        <begin position="2"/>
        <end position="73"/>
    </location>
</feature>
<dbReference type="Proteomes" id="UP000569092">
    <property type="component" value="Unassembled WGS sequence"/>
</dbReference>
<name>A0A7W8J4K5_9BACT</name>
<dbReference type="InterPro" id="IPR019302">
    <property type="entry name" value="CAP12/PCTIR_TIR_dom"/>
</dbReference>
<evidence type="ECO:0000313" key="3">
    <source>
        <dbReference type="Proteomes" id="UP000569092"/>
    </source>
</evidence>
<accession>A0A7W8J4K5</accession>
<dbReference type="AlphaFoldDB" id="A0A7W8J4K5"/>
<evidence type="ECO:0000259" key="1">
    <source>
        <dbReference type="Pfam" id="PF10137"/>
    </source>
</evidence>
<dbReference type="Pfam" id="PF10137">
    <property type="entry name" value="CAP12-PCTIR_TIR"/>
    <property type="match status" value="1"/>
</dbReference>
<proteinExistence type="predicted"/>